<reference evidence="1 2" key="1">
    <citation type="submission" date="2017-03" db="EMBL/GenBank/DDBJ databases">
        <title>Comparative genomics of honeybee gut symbionts reveal geographically distinct and subgroup specific antibiotic resistance.</title>
        <authorList>
            <person name="Ludvigsen J."/>
            <person name="Porcellato D."/>
            <person name="Labee-Lund T.M."/>
            <person name="Amdam G.V."/>
            <person name="Rudi K."/>
        </authorList>
    </citation>
    <scope>NUCLEOTIDE SEQUENCE [LARGE SCALE GENOMIC DNA]</scope>
    <source>
        <strain evidence="1 2">A-4-12</strain>
    </source>
</reference>
<comment type="caution">
    <text evidence="1">The sequence shown here is derived from an EMBL/GenBank/DDBJ whole genome shotgun (WGS) entry which is preliminary data.</text>
</comment>
<proteinExistence type="predicted"/>
<gene>
    <name evidence="1" type="ORF">B6D06_00705</name>
</gene>
<evidence type="ECO:0000313" key="2">
    <source>
        <dbReference type="Proteomes" id="UP000194968"/>
    </source>
</evidence>
<name>A0A242NX87_9GAMM</name>
<dbReference type="AlphaFoldDB" id="A0A242NX87"/>
<sequence length="197" mass="23244">QIYKVIHPEGCFWIKSDGFFISGCRYPRLSRIKIIAGNTVKEPTLIDFDNTYIYLICLLIFLRLNSLPNNDSLEQNYIEQLNQLNNLPSSILSISYQDIYDKSYQKTFTLKPCCSFYTRPIDPLKEEHNEQEQLRDLNTLSDNANIHDNTKYKRIINSICYNLQNKERLGVCFKFEVTKQNRILGWGKRLINAIYRI</sequence>
<dbReference type="RefSeq" id="WP_165754866.1">
    <property type="nucleotide sequence ID" value="NZ_NASK01000053.1"/>
</dbReference>
<evidence type="ECO:0000313" key="1">
    <source>
        <dbReference type="EMBL" id="OTQ53670.1"/>
    </source>
</evidence>
<accession>A0A242NX87</accession>
<dbReference type="EMBL" id="NASK01000053">
    <property type="protein sequence ID" value="OTQ53670.1"/>
    <property type="molecule type" value="Genomic_DNA"/>
</dbReference>
<dbReference type="Proteomes" id="UP000194968">
    <property type="component" value="Unassembled WGS sequence"/>
</dbReference>
<feature type="non-terminal residue" evidence="1">
    <location>
        <position position="1"/>
    </location>
</feature>
<organism evidence="1 2">
    <name type="scientific">Gilliamella apis</name>
    <dbReference type="NCBI Taxonomy" id="1970738"/>
    <lineage>
        <taxon>Bacteria</taxon>
        <taxon>Pseudomonadati</taxon>
        <taxon>Pseudomonadota</taxon>
        <taxon>Gammaproteobacteria</taxon>
        <taxon>Orbales</taxon>
        <taxon>Orbaceae</taxon>
        <taxon>Gilliamella</taxon>
    </lineage>
</organism>
<protein>
    <submittedName>
        <fullName evidence="1">Uncharacterized protein</fullName>
    </submittedName>
</protein>